<keyword evidence="2" id="KW-1185">Reference proteome</keyword>
<dbReference type="InterPro" id="IPR025638">
    <property type="entry name" value="DUF4336"/>
</dbReference>
<proteinExistence type="predicted"/>
<organism evidence="1 2">
    <name type="scientific">Polyporus arcularius HHB13444</name>
    <dbReference type="NCBI Taxonomy" id="1314778"/>
    <lineage>
        <taxon>Eukaryota</taxon>
        <taxon>Fungi</taxon>
        <taxon>Dikarya</taxon>
        <taxon>Basidiomycota</taxon>
        <taxon>Agaricomycotina</taxon>
        <taxon>Agaricomycetes</taxon>
        <taxon>Polyporales</taxon>
        <taxon>Polyporaceae</taxon>
        <taxon>Polyporus</taxon>
    </lineage>
</organism>
<dbReference type="PANTHER" id="PTHR33835">
    <property type="entry name" value="YALI0C07656P"/>
    <property type="match status" value="1"/>
</dbReference>
<evidence type="ECO:0000313" key="1">
    <source>
        <dbReference type="EMBL" id="TFK88551.1"/>
    </source>
</evidence>
<dbReference type="Proteomes" id="UP000308197">
    <property type="component" value="Unassembled WGS sequence"/>
</dbReference>
<dbReference type="PANTHER" id="PTHR33835:SF1">
    <property type="entry name" value="METALLO-BETA-LACTAMASE DOMAIN-CONTAINING PROTEIN"/>
    <property type="match status" value="1"/>
</dbReference>
<protein>
    <recommendedName>
        <fullName evidence="3">Metallo-beta-lactamase domain-containing protein</fullName>
    </recommendedName>
</protein>
<reference evidence="1 2" key="1">
    <citation type="journal article" date="2019" name="Nat. Ecol. Evol.">
        <title>Megaphylogeny resolves global patterns of mushroom evolution.</title>
        <authorList>
            <person name="Varga T."/>
            <person name="Krizsan K."/>
            <person name="Foldi C."/>
            <person name="Dima B."/>
            <person name="Sanchez-Garcia M."/>
            <person name="Sanchez-Ramirez S."/>
            <person name="Szollosi G.J."/>
            <person name="Szarkandi J.G."/>
            <person name="Papp V."/>
            <person name="Albert L."/>
            <person name="Andreopoulos W."/>
            <person name="Angelini C."/>
            <person name="Antonin V."/>
            <person name="Barry K.W."/>
            <person name="Bougher N.L."/>
            <person name="Buchanan P."/>
            <person name="Buyck B."/>
            <person name="Bense V."/>
            <person name="Catcheside P."/>
            <person name="Chovatia M."/>
            <person name="Cooper J."/>
            <person name="Damon W."/>
            <person name="Desjardin D."/>
            <person name="Finy P."/>
            <person name="Geml J."/>
            <person name="Haridas S."/>
            <person name="Hughes K."/>
            <person name="Justo A."/>
            <person name="Karasinski D."/>
            <person name="Kautmanova I."/>
            <person name="Kiss B."/>
            <person name="Kocsube S."/>
            <person name="Kotiranta H."/>
            <person name="LaButti K.M."/>
            <person name="Lechner B.E."/>
            <person name="Liimatainen K."/>
            <person name="Lipzen A."/>
            <person name="Lukacs Z."/>
            <person name="Mihaltcheva S."/>
            <person name="Morgado L.N."/>
            <person name="Niskanen T."/>
            <person name="Noordeloos M.E."/>
            <person name="Ohm R.A."/>
            <person name="Ortiz-Santana B."/>
            <person name="Ovrebo C."/>
            <person name="Racz N."/>
            <person name="Riley R."/>
            <person name="Savchenko A."/>
            <person name="Shiryaev A."/>
            <person name="Soop K."/>
            <person name="Spirin V."/>
            <person name="Szebenyi C."/>
            <person name="Tomsovsky M."/>
            <person name="Tulloss R.E."/>
            <person name="Uehling J."/>
            <person name="Grigoriev I.V."/>
            <person name="Vagvolgyi C."/>
            <person name="Papp T."/>
            <person name="Martin F.M."/>
            <person name="Miettinen O."/>
            <person name="Hibbett D.S."/>
            <person name="Nagy L.G."/>
        </authorList>
    </citation>
    <scope>NUCLEOTIDE SEQUENCE [LARGE SCALE GENOMIC DNA]</scope>
    <source>
        <strain evidence="1 2">HHB13444</strain>
    </source>
</reference>
<accession>A0A5C3PGW7</accession>
<dbReference type="InParanoid" id="A0A5C3PGW7"/>
<name>A0A5C3PGW7_9APHY</name>
<gene>
    <name evidence="1" type="ORF">K466DRAFT_598541</name>
</gene>
<evidence type="ECO:0000313" key="2">
    <source>
        <dbReference type="Proteomes" id="UP000308197"/>
    </source>
</evidence>
<dbReference type="EMBL" id="ML211108">
    <property type="protein sequence ID" value="TFK88551.1"/>
    <property type="molecule type" value="Genomic_DNA"/>
</dbReference>
<sequence length="185" mass="20148">MADTVIREVARNVWTFSRPFMLGIVFMGGRSTAIKLDFGGVWILASTELNNETKQKLDELGDVKYIVAGNNAHTMFIKQYKTAYPAAKVIGPEDIQTKPELKGIKLDIVFGTADPNPMCGFEGEVSTGSSTVSGGKLQSASSSAMRRDAAKVLAWDFDRFIPCHGDVIETGAKAAWRSAFTNYLS</sequence>
<dbReference type="InterPro" id="IPR036866">
    <property type="entry name" value="RibonucZ/Hydroxyglut_hydro"/>
</dbReference>
<dbReference type="SUPFAM" id="SSF56281">
    <property type="entry name" value="Metallo-hydrolase/oxidoreductase"/>
    <property type="match status" value="1"/>
</dbReference>
<dbReference type="AlphaFoldDB" id="A0A5C3PGW7"/>
<evidence type="ECO:0008006" key="3">
    <source>
        <dbReference type="Google" id="ProtNLM"/>
    </source>
</evidence>